<keyword evidence="2" id="KW-0505">Motor protein</keyword>
<dbReference type="PANTHER" id="PTHR47972:SF18">
    <property type="entry name" value="KINESIN-LIKE PROTEIN KIN-14R"/>
    <property type="match status" value="1"/>
</dbReference>
<dbReference type="SUPFAM" id="SSF52540">
    <property type="entry name" value="P-loop containing nucleoside triphosphate hydrolases"/>
    <property type="match status" value="1"/>
</dbReference>
<dbReference type="GO" id="GO:0005524">
    <property type="term" value="F:ATP binding"/>
    <property type="evidence" value="ECO:0007669"/>
    <property type="project" value="InterPro"/>
</dbReference>
<comment type="caution">
    <text evidence="5">The sequence shown here is derived from an EMBL/GenBank/DDBJ whole genome shotgun (WGS) entry which is preliminary data.</text>
</comment>
<feature type="domain" description="Kinesin motor" evidence="4">
    <location>
        <begin position="1"/>
        <end position="85"/>
    </location>
</feature>
<dbReference type="Pfam" id="PF00225">
    <property type="entry name" value="Kinesin"/>
    <property type="match status" value="1"/>
</dbReference>
<evidence type="ECO:0000256" key="2">
    <source>
        <dbReference type="ARBA" id="ARBA00023175"/>
    </source>
</evidence>
<dbReference type="PROSITE" id="PS50067">
    <property type="entry name" value="KINESIN_MOTOR_2"/>
    <property type="match status" value="1"/>
</dbReference>
<evidence type="ECO:0000256" key="3">
    <source>
        <dbReference type="PROSITE-ProRule" id="PRU00283"/>
    </source>
</evidence>
<dbReference type="GO" id="GO:0005874">
    <property type="term" value="C:microtubule"/>
    <property type="evidence" value="ECO:0007669"/>
    <property type="project" value="UniProtKB-KW"/>
</dbReference>
<dbReference type="GO" id="GO:0007018">
    <property type="term" value="P:microtubule-based movement"/>
    <property type="evidence" value="ECO:0007669"/>
    <property type="project" value="InterPro"/>
</dbReference>
<dbReference type="PRINTS" id="PR00380">
    <property type="entry name" value="KINESINHEAVY"/>
</dbReference>
<dbReference type="InterPro" id="IPR001752">
    <property type="entry name" value="Kinesin_motor_dom"/>
</dbReference>
<proteinExistence type="inferred from homology"/>
<organism evidence="5 6">
    <name type="scientific">Colocasia esculenta</name>
    <name type="common">Wild taro</name>
    <name type="synonym">Arum esculentum</name>
    <dbReference type="NCBI Taxonomy" id="4460"/>
    <lineage>
        <taxon>Eukaryota</taxon>
        <taxon>Viridiplantae</taxon>
        <taxon>Streptophyta</taxon>
        <taxon>Embryophyta</taxon>
        <taxon>Tracheophyta</taxon>
        <taxon>Spermatophyta</taxon>
        <taxon>Magnoliopsida</taxon>
        <taxon>Liliopsida</taxon>
        <taxon>Araceae</taxon>
        <taxon>Aroideae</taxon>
        <taxon>Colocasieae</taxon>
        <taxon>Colocasia</taxon>
    </lineage>
</organism>
<keyword evidence="1" id="KW-0493">Microtubule</keyword>
<dbReference type="InterPro" id="IPR027640">
    <property type="entry name" value="Kinesin-like_fam"/>
</dbReference>
<dbReference type="EMBL" id="NMUH01000867">
    <property type="protein sequence ID" value="MQL86043.1"/>
    <property type="molecule type" value="Genomic_DNA"/>
</dbReference>
<reference evidence="5" key="1">
    <citation type="submission" date="2017-07" db="EMBL/GenBank/DDBJ databases">
        <title>Taro Niue Genome Assembly and Annotation.</title>
        <authorList>
            <person name="Atibalentja N."/>
            <person name="Keating K."/>
            <person name="Fields C.J."/>
        </authorList>
    </citation>
    <scope>NUCLEOTIDE SEQUENCE</scope>
    <source>
        <strain evidence="5">Niue_2</strain>
        <tissue evidence="5">Leaf</tissue>
    </source>
</reference>
<evidence type="ECO:0000259" key="4">
    <source>
        <dbReference type="PROSITE" id="PS50067"/>
    </source>
</evidence>
<accession>A0A843UZI1</accession>
<name>A0A843UZI1_COLES</name>
<dbReference type="Gene3D" id="3.40.850.10">
    <property type="entry name" value="Kinesin motor domain"/>
    <property type="match status" value="1"/>
</dbReference>
<dbReference type="InterPro" id="IPR027417">
    <property type="entry name" value="P-loop_NTPase"/>
</dbReference>
<dbReference type="GO" id="GO:0008017">
    <property type="term" value="F:microtubule binding"/>
    <property type="evidence" value="ECO:0007669"/>
    <property type="project" value="InterPro"/>
</dbReference>
<dbReference type="Proteomes" id="UP000652761">
    <property type="component" value="Unassembled WGS sequence"/>
</dbReference>
<dbReference type="PANTHER" id="PTHR47972">
    <property type="entry name" value="KINESIN-LIKE PROTEIN KLP-3"/>
    <property type="match status" value="1"/>
</dbReference>
<sequence>MLYVIVRAKNLVNGECTNSKLWLVDFAGSERLAKTNVQRERLKEAQTSIDPFQLLEMPFLHLPQKNSHIPYRNSKLTHLLQDSLR</sequence>
<keyword evidence="6" id="KW-1185">Reference proteome</keyword>
<dbReference type="OrthoDB" id="3176171at2759"/>
<evidence type="ECO:0000313" key="5">
    <source>
        <dbReference type="EMBL" id="MQL86043.1"/>
    </source>
</evidence>
<evidence type="ECO:0000313" key="6">
    <source>
        <dbReference type="Proteomes" id="UP000652761"/>
    </source>
</evidence>
<comment type="similarity">
    <text evidence="3">Belongs to the TRAFAC class myosin-kinesin ATPase superfamily. Kinesin family.</text>
</comment>
<comment type="caution">
    <text evidence="3">Lacks conserved residue(s) required for the propagation of feature annotation.</text>
</comment>
<evidence type="ECO:0000256" key="1">
    <source>
        <dbReference type="ARBA" id="ARBA00022701"/>
    </source>
</evidence>
<dbReference type="InterPro" id="IPR036961">
    <property type="entry name" value="Kinesin_motor_dom_sf"/>
</dbReference>
<dbReference type="GO" id="GO:0003777">
    <property type="term" value="F:microtubule motor activity"/>
    <property type="evidence" value="ECO:0007669"/>
    <property type="project" value="InterPro"/>
</dbReference>
<dbReference type="AlphaFoldDB" id="A0A843UZI1"/>
<gene>
    <name evidence="5" type="ORF">Taro_018578</name>
</gene>
<protein>
    <recommendedName>
        <fullName evidence="4">Kinesin motor domain-containing protein</fullName>
    </recommendedName>
</protein>